<keyword evidence="6" id="KW-0441">Lipid A biosynthesis</keyword>
<name>A0A060C6W7_9XANT</name>
<dbReference type="EMBL" id="KF123643">
    <property type="protein sequence ID" value="AIA90949.1"/>
    <property type="molecule type" value="Genomic_DNA"/>
</dbReference>
<dbReference type="EC" id="2.4.1.182" evidence="3"/>
<evidence type="ECO:0000256" key="4">
    <source>
        <dbReference type="ARBA" id="ARBA00020902"/>
    </source>
</evidence>
<keyword evidence="9" id="KW-0443">Lipid metabolism</keyword>
<protein>
    <recommendedName>
        <fullName evidence="4">Lipid-A-disaccharide synthase</fullName>
        <ecNumber evidence="3">2.4.1.182</ecNumber>
    </recommendedName>
</protein>
<evidence type="ECO:0000256" key="5">
    <source>
        <dbReference type="ARBA" id="ARBA00022516"/>
    </source>
</evidence>
<evidence type="ECO:0000256" key="7">
    <source>
        <dbReference type="ARBA" id="ARBA00022676"/>
    </source>
</evidence>
<dbReference type="PANTHER" id="PTHR30372:SF4">
    <property type="entry name" value="LIPID-A-DISACCHARIDE SYNTHASE, MITOCHONDRIAL-RELATED"/>
    <property type="match status" value="1"/>
</dbReference>
<evidence type="ECO:0000256" key="10">
    <source>
        <dbReference type="ARBA" id="ARBA00048975"/>
    </source>
</evidence>
<evidence type="ECO:0000256" key="1">
    <source>
        <dbReference type="ARBA" id="ARBA00002056"/>
    </source>
</evidence>
<comment type="function">
    <text evidence="1">Condensation of UDP-2,3-diacylglucosamine and 2,3-diacylglucosamine-1-phosphate to form lipid A disaccharide, a precursor of lipid A, a phosphorylated glycolipid that anchors the lipopolysaccharide to the outer membrane of the cell.</text>
</comment>
<keyword evidence="5" id="KW-0444">Lipid biosynthesis</keyword>
<dbReference type="Pfam" id="PF02684">
    <property type="entry name" value="LpxB"/>
    <property type="match status" value="1"/>
</dbReference>
<accession>A0A060C6W7</accession>
<evidence type="ECO:0000256" key="6">
    <source>
        <dbReference type="ARBA" id="ARBA00022556"/>
    </source>
</evidence>
<evidence type="ECO:0000256" key="2">
    <source>
        <dbReference type="ARBA" id="ARBA00007868"/>
    </source>
</evidence>
<keyword evidence="8" id="KW-0808">Transferase</keyword>
<evidence type="ECO:0000313" key="11">
    <source>
        <dbReference type="EMBL" id="AIA90949.1"/>
    </source>
</evidence>
<reference evidence="11" key="1">
    <citation type="journal article" date="2013" name="Environ. Microbiol.">
        <title>Seasonally variable intestinal metagenomes of the red palm weevil (Rhynchophorus ferrugineus).</title>
        <authorList>
            <person name="Jia S."/>
            <person name="Zhang X."/>
            <person name="Zhang G."/>
            <person name="Yin A."/>
            <person name="Zhang S."/>
            <person name="Li F."/>
            <person name="Wang L."/>
            <person name="Zhao D."/>
            <person name="Yun Q."/>
            <person name="Tala"/>
            <person name="Wang J."/>
            <person name="Sun G."/>
            <person name="Baabdullah M."/>
            <person name="Yu X."/>
            <person name="Hu S."/>
            <person name="Al-Mssallem I.S."/>
            <person name="Yu J."/>
        </authorList>
    </citation>
    <scope>NUCLEOTIDE SEQUENCE</scope>
</reference>
<dbReference type="PANTHER" id="PTHR30372">
    <property type="entry name" value="LIPID-A-DISACCHARIDE SYNTHASE"/>
    <property type="match status" value="1"/>
</dbReference>
<organism evidence="11">
    <name type="scientific">uncultured Xanthomonas sp</name>
    <dbReference type="NCBI Taxonomy" id="152831"/>
    <lineage>
        <taxon>Bacteria</taxon>
        <taxon>Pseudomonadati</taxon>
        <taxon>Pseudomonadota</taxon>
        <taxon>Gammaproteobacteria</taxon>
        <taxon>Lysobacterales</taxon>
        <taxon>Lysobacteraceae</taxon>
        <taxon>Xanthomonas</taxon>
        <taxon>environmental samples</taxon>
    </lineage>
</organism>
<keyword evidence="7" id="KW-0328">Glycosyltransferase</keyword>
<comment type="similarity">
    <text evidence="2">Belongs to the LpxB family.</text>
</comment>
<dbReference type="GO" id="GO:0016020">
    <property type="term" value="C:membrane"/>
    <property type="evidence" value="ECO:0007669"/>
    <property type="project" value="GOC"/>
</dbReference>
<dbReference type="SUPFAM" id="SSF53756">
    <property type="entry name" value="UDP-Glycosyltransferase/glycogen phosphorylase"/>
    <property type="match status" value="1"/>
</dbReference>
<dbReference type="GO" id="GO:0005543">
    <property type="term" value="F:phospholipid binding"/>
    <property type="evidence" value="ECO:0007669"/>
    <property type="project" value="TreeGrafter"/>
</dbReference>
<evidence type="ECO:0000256" key="8">
    <source>
        <dbReference type="ARBA" id="ARBA00022679"/>
    </source>
</evidence>
<dbReference type="AlphaFoldDB" id="A0A060C6W7"/>
<sequence>MRTVHYVSPSIWAWRQGRAAKIGRSADLVLCLFPMEPPIYAQHGVDARFVGHPLAEMLALEPDRAAARDTLGLAHDVLLLG</sequence>
<proteinExistence type="inferred from homology"/>
<dbReference type="GO" id="GO:0008915">
    <property type="term" value="F:lipid-A-disaccharide synthase activity"/>
    <property type="evidence" value="ECO:0007669"/>
    <property type="project" value="UniProtKB-EC"/>
</dbReference>
<evidence type="ECO:0000256" key="9">
    <source>
        <dbReference type="ARBA" id="ARBA00023098"/>
    </source>
</evidence>
<comment type="catalytic activity">
    <reaction evidence="10">
        <text>a lipid X + a UDP-2-N,3-O-bis[(3R)-3-hydroxyacyl]-alpha-D-glucosamine = a lipid A disaccharide + UDP + H(+)</text>
        <dbReference type="Rhea" id="RHEA:67828"/>
        <dbReference type="ChEBI" id="CHEBI:15378"/>
        <dbReference type="ChEBI" id="CHEBI:58223"/>
        <dbReference type="ChEBI" id="CHEBI:137748"/>
        <dbReference type="ChEBI" id="CHEBI:176338"/>
        <dbReference type="ChEBI" id="CHEBI:176343"/>
        <dbReference type="EC" id="2.4.1.182"/>
    </reaction>
</comment>
<dbReference type="InterPro" id="IPR003835">
    <property type="entry name" value="Glyco_trans_19"/>
</dbReference>
<evidence type="ECO:0000256" key="3">
    <source>
        <dbReference type="ARBA" id="ARBA00012687"/>
    </source>
</evidence>
<dbReference type="GO" id="GO:0009245">
    <property type="term" value="P:lipid A biosynthetic process"/>
    <property type="evidence" value="ECO:0007669"/>
    <property type="project" value="UniProtKB-KW"/>
</dbReference>